<evidence type="ECO:0000256" key="1">
    <source>
        <dbReference type="SAM" id="Coils"/>
    </source>
</evidence>
<name>A0ABQ5G4N1_9ASTR</name>
<accession>A0ABQ5G4N1</accession>
<reference evidence="3" key="2">
    <citation type="submission" date="2022-01" db="EMBL/GenBank/DDBJ databases">
        <authorList>
            <person name="Yamashiro T."/>
            <person name="Shiraishi A."/>
            <person name="Satake H."/>
            <person name="Nakayama K."/>
        </authorList>
    </citation>
    <scope>NUCLEOTIDE SEQUENCE</scope>
</reference>
<proteinExistence type="predicted"/>
<evidence type="ECO:0000313" key="4">
    <source>
        <dbReference type="Proteomes" id="UP001151760"/>
    </source>
</evidence>
<organism evidence="3 4">
    <name type="scientific">Tanacetum coccineum</name>
    <dbReference type="NCBI Taxonomy" id="301880"/>
    <lineage>
        <taxon>Eukaryota</taxon>
        <taxon>Viridiplantae</taxon>
        <taxon>Streptophyta</taxon>
        <taxon>Embryophyta</taxon>
        <taxon>Tracheophyta</taxon>
        <taxon>Spermatophyta</taxon>
        <taxon>Magnoliopsida</taxon>
        <taxon>eudicotyledons</taxon>
        <taxon>Gunneridae</taxon>
        <taxon>Pentapetalae</taxon>
        <taxon>asterids</taxon>
        <taxon>campanulids</taxon>
        <taxon>Asterales</taxon>
        <taxon>Asteraceae</taxon>
        <taxon>Asteroideae</taxon>
        <taxon>Anthemideae</taxon>
        <taxon>Anthemidinae</taxon>
        <taxon>Tanacetum</taxon>
    </lineage>
</organism>
<evidence type="ECO:0000256" key="2">
    <source>
        <dbReference type="SAM" id="MobiDB-lite"/>
    </source>
</evidence>
<feature type="region of interest" description="Disordered" evidence="2">
    <location>
        <begin position="386"/>
        <end position="419"/>
    </location>
</feature>
<comment type="caution">
    <text evidence="3">The sequence shown here is derived from an EMBL/GenBank/DDBJ whole genome shotgun (WGS) entry which is preliminary data.</text>
</comment>
<dbReference type="Proteomes" id="UP001151760">
    <property type="component" value="Unassembled WGS sequence"/>
</dbReference>
<gene>
    <name evidence="3" type="ORF">Tco_1029877</name>
</gene>
<keyword evidence="4" id="KW-1185">Reference proteome</keyword>
<reference evidence="3" key="1">
    <citation type="journal article" date="2022" name="Int. J. Mol. Sci.">
        <title>Draft Genome of Tanacetum Coccineum: Genomic Comparison of Closely Related Tanacetum-Family Plants.</title>
        <authorList>
            <person name="Yamashiro T."/>
            <person name="Shiraishi A."/>
            <person name="Nakayama K."/>
            <person name="Satake H."/>
        </authorList>
    </citation>
    <scope>NUCLEOTIDE SEQUENCE</scope>
</reference>
<keyword evidence="1" id="KW-0175">Coiled coil</keyword>
<feature type="compositionally biased region" description="Polar residues" evidence="2">
    <location>
        <begin position="409"/>
        <end position="419"/>
    </location>
</feature>
<dbReference type="EMBL" id="BQNB010018091">
    <property type="protein sequence ID" value="GJT70591.1"/>
    <property type="molecule type" value="Genomic_DNA"/>
</dbReference>
<feature type="coiled-coil region" evidence="1">
    <location>
        <begin position="200"/>
        <end position="234"/>
    </location>
</feature>
<protein>
    <submittedName>
        <fullName evidence="3">Uncharacterized protein</fullName>
    </submittedName>
</protein>
<dbReference type="PANTHER" id="PTHR31973">
    <property type="entry name" value="POLYPROTEIN, PUTATIVE-RELATED"/>
    <property type="match status" value="1"/>
</dbReference>
<evidence type="ECO:0000313" key="3">
    <source>
        <dbReference type="EMBL" id="GJT70591.1"/>
    </source>
</evidence>
<sequence length="519" mass="60299">MLAPKGSTFNGIPTFSNSMYLKKAQSEKLCLYEIPYDTSDLANRFVPDREETLTLEKESRSKLNKDLVKPYDYTKQNSLYENFKPASQEYHEQLAHANEVRKKMWRKSFVKSKPKIFKNIGFLPTSKSISKSRQAYNVMTNNINHFRELVDQAWEKHSHDHFRAPTAHDMEILIKTCLMPLALKTQNDSFKFVHELKQEMHADLKYVESLEKEIDELESDKAEFSNMYDILLQECVSNDVMCSYLHSLSDLDAHTELQCLYLHKVKECECLAQKLSKQTKTVSKEVYNELLRSFAKLEKHSISLELALQQCQEQIKNDTVCKEKASNVFLKEREQYFKIQDLKAQLQDKNIAISELKKLIEKCKGKSLETKFDKPSIVRQPNAQKIPKPSVLGKPTPFSDSLKRKSFSKTKSVPKTNVSEGLSKPVTTKILPHTPRQSIRNTNGLMQAVADWLPNVEHKQCTKHIYANFKKRWSGLQFKRLFWAAAATSMKTIFLQKMEDIKMLDEKAHEWLVERNLNS</sequence>
<dbReference type="PANTHER" id="PTHR31973:SF187">
    <property type="entry name" value="MUTATOR TRANSPOSASE MUDRA PROTEIN"/>
    <property type="match status" value="1"/>
</dbReference>